<feature type="region of interest" description="Disordered" evidence="1">
    <location>
        <begin position="35"/>
        <end position="146"/>
    </location>
</feature>
<evidence type="ECO:0000313" key="3">
    <source>
        <dbReference type="Proteomes" id="UP000230069"/>
    </source>
</evidence>
<dbReference type="PANTHER" id="PTHR34468:SF2">
    <property type="entry name" value="MICROTUBULE-ASSOCIATED FUTSCH-LIKE PROTEIN"/>
    <property type="match status" value="1"/>
</dbReference>
<keyword evidence="3" id="KW-1185">Reference proteome</keyword>
<feature type="region of interest" description="Disordered" evidence="1">
    <location>
        <begin position="283"/>
        <end position="376"/>
    </location>
</feature>
<gene>
    <name evidence="2" type="ORF">AQUCO_00200525v1</name>
</gene>
<dbReference type="InParanoid" id="A0A2G5F3P5"/>
<feature type="region of interest" description="Disordered" evidence="1">
    <location>
        <begin position="246"/>
        <end position="267"/>
    </location>
</feature>
<feature type="non-terminal residue" evidence="2">
    <location>
        <position position="1"/>
    </location>
</feature>
<evidence type="ECO:0000313" key="2">
    <source>
        <dbReference type="EMBL" id="PIA62570.1"/>
    </source>
</evidence>
<proteinExistence type="predicted"/>
<dbReference type="PANTHER" id="PTHR34468">
    <property type="entry name" value="MICROTUBULE-ASSOCIATED FUTSCH-LIKE PROTEIN"/>
    <property type="match status" value="1"/>
</dbReference>
<feature type="compositionally biased region" description="Polar residues" evidence="1">
    <location>
        <begin position="366"/>
        <end position="376"/>
    </location>
</feature>
<feature type="compositionally biased region" description="Polar residues" evidence="1">
    <location>
        <begin position="64"/>
        <end position="82"/>
    </location>
</feature>
<feature type="compositionally biased region" description="Polar residues" evidence="1">
    <location>
        <begin position="290"/>
        <end position="319"/>
    </location>
</feature>
<organism evidence="2 3">
    <name type="scientific">Aquilegia coerulea</name>
    <name type="common">Rocky mountain columbine</name>
    <dbReference type="NCBI Taxonomy" id="218851"/>
    <lineage>
        <taxon>Eukaryota</taxon>
        <taxon>Viridiplantae</taxon>
        <taxon>Streptophyta</taxon>
        <taxon>Embryophyta</taxon>
        <taxon>Tracheophyta</taxon>
        <taxon>Spermatophyta</taxon>
        <taxon>Magnoliopsida</taxon>
        <taxon>Ranunculales</taxon>
        <taxon>Ranunculaceae</taxon>
        <taxon>Thalictroideae</taxon>
        <taxon>Aquilegia</taxon>
    </lineage>
</organism>
<dbReference type="FunCoup" id="A0A2G5F3P5">
    <property type="interactions" value="332"/>
</dbReference>
<name>A0A2G5F3P5_AQUCA</name>
<feature type="compositionally biased region" description="Polar residues" evidence="1">
    <location>
        <begin position="246"/>
        <end position="260"/>
    </location>
</feature>
<sequence>QQSTNCTSTLELGSGRLPGLFSLQEFKIMKAIKEESNGSANTVKSKLRYPLRSATKKKDDKSAVTDTASSSPKRGKPQSSVGKSVGFLDISENDKPAKPTRRLSARAKSSISPLPKSTGTINSSSDSRSKRANKGQRSNEKPVSDVSKSFSRKKFSVLSSVSYWLSQIKLSESAVKHSVSLGFFKLALDSGCEPLQRMCDELKLYVSRHSLVELGEPLKELLTSYKTSADMEQLQVSETCPQVSEESTQSLESVHSTSIDSGKKLKPKAFSSENVQLSTIAETAKRRSTQRISASKNRGSVNRNPIKSCNVPQKNSQRPSTEVTKKEKSKTQKQGENSAVEKVPVDTFFAGGIEQDDKENKDTQQPEESSLTEAVN</sequence>
<dbReference type="AlphaFoldDB" id="A0A2G5F3P5"/>
<protein>
    <submittedName>
        <fullName evidence="2">Uncharacterized protein</fullName>
    </submittedName>
</protein>
<dbReference type="OrthoDB" id="1930709at2759"/>
<dbReference type="Proteomes" id="UP000230069">
    <property type="component" value="Unassembled WGS sequence"/>
</dbReference>
<accession>A0A2G5F3P5</accession>
<dbReference type="EMBL" id="KZ305019">
    <property type="protein sequence ID" value="PIA62570.1"/>
    <property type="molecule type" value="Genomic_DNA"/>
</dbReference>
<dbReference type="STRING" id="218851.A0A2G5F3P5"/>
<feature type="compositionally biased region" description="Polar residues" evidence="1">
    <location>
        <begin position="107"/>
        <end position="126"/>
    </location>
</feature>
<evidence type="ECO:0000256" key="1">
    <source>
        <dbReference type="SAM" id="MobiDB-lite"/>
    </source>
</evidence>
<reference evidence="2 3" key="1">
    <citation type="submission" date="2017-09" db="EMBL/GenBank/DDBJ databases">
        <title>WGS assembly of Aquilegia coerulea Goldsmith.</title>
        <authorList>
            <person name="Hodges S."/>
            <person name="Kramer E."/>
            <person name="Nordborg M."/>
            <person name="Tomkins J."/>
            <person name="Borevitz J."/>
            <person name="Derieg N."/>
            <person name="Yan J."/>
            <person name="Mihaltcheva S."/>
            <person name="Hayes R.D."/>
            <person name="Rokhsar D."/>
        </authorList>
    </citation>
    <scope>NUCLEOTIDE SEQUENCE [LARGE SCALE GENOMIC DNA]</scope>
    <source>
        <strain evidence="3">cv. Goldsmith</strain>
    </source>
</reference>